<dbReference type="AlphaFoldDB" id="A0A3L6RYG1"/>
<reference evidence="2" key="1">
    <citation type="journal article" date="2019" name="Nat. Commun.">
        <title>The genome of broomcorn millet.</title>
        <authorList>
            <person name="Zou C."/>
            <person name="Miki D."/>
            <person name="Li D."/>
            <person name="Tang Q."/>
            <person name="Xiao L."/>
            <person name="Rajput S."/>
            <person name="Deng P."/>
            <person name="Jia W."/>
            <person name="Huang R."/>
            <person name="Zhang M."/>
            <person name="Sun Y."/>
            <person name="Hu J."/>
            <person name="Fu X."/>
            <person name="Schnable P.S."/>
            <person name="Li F."/>
            <person name="Zhang H."/>
            <person name="Feng B."/>
            <person name="Zhu X."/>
            <person name="Liu R."/>
            <person name="Schnable J.C."/>
            <person name="Zhu J.-K."/>
            <person name="Zhang H."/>
        </authorList>
    </citation>
    <scope>NUCLEOTIDE SEQUENCE [LARGE SCALE GENOMIC DNA]</scope>
</reference>
<name>A0A3L6RYG1_PANMI</name>
<evidence type="ECO:0000313" key="1">
    <source>
        <dbReference type="EMBL" id="RLN11961.1"/>
    </source>
</evidence>
<protein>
    <submittedName>
        <fullName evidence="1">Uncharacterized protein</fullName>
    </submittedName>
</protein>
<proteinExistence type="predicted"/>
<comment type="caution">
    <text evidence="1">The sequence shown here is derived from an EMBL/GenBank/DDBJ whole genome shotgun (WGS) entry which is preliminary data.</text>
</comment>
<keyword evidence="2" id="KW-1185">Reference proteome</keyword>
<evidence type="ECO:0000313" key="2">
    <source>
        <dbReference type="Proteomes" id="UP000275267"/>
    </source>
</evidence>
<sequence length="60" mass="6545">MNDVEGEEEHVHGQHLNEQVLYDVSCEPRTHGRLAIANGAVRAADVRAAAREGVCGHQIQ</sequence>
<organism evidence="1 2">
    <name type="scientific">Panicum miliaceum</name>
    <name type="common">Proso millet</name>
    <name type="synonym">Broomcorn millet</name>
    <dbReference type="NCBI Taxonomy" id="4540"/>
    <lineage>
        <taxon>Eukaryota</taxon>
        <taxon>Viridiplantae</taxon>
        <taxon>Streptophyta</taxon>
        <taxon>Embryophyta</taxon>
        <taxon>Tracheophyta</taxon>
        <taxon>Spermatophyta</taxon>
        <taxon>Magnoliopsida</taxon>
        <taxon>Liliopsida</taxon>
        <taxon>Poales</taxon>
        <taxon>Poaceae</taxon>
        <taxon>PACMAD clade</taxon>
        <taxon>Panicoideae</taxon>
        <taxon>Panicodae</taxon>
        <taxon>Paniceae</taxon>
        <taxon>Panicinae</taxon>
        <taxon>Panicum</taxon>
        <taxon>Panicum sect. Panicum</taxon>
    </lineage>
</organism>
<dbReference type="Proteomes" id="UP000275267">
    <property type="component" value="Unassembled WGS sequence"/>
</dbReference>
<gene>
    <name evidence="1" type="ORF">C2845_PM09G07510</name>
</gene>
<accession>A0A3L6RYG1</accession>
<dbReference type="EMBL" id="PQIB02000006">
    <property type="protein sequence ID" value="RLN11961.1"/>
    <property type="molecule type" value="Genomic_DNA"/>
</dbReference>